<name>A0ABS0LPS5_9LACT</name>
<dbReference type="InterPro" id="IPR021359">
    <property type="entry name" value="DUF2812"/>
</dbReference>
<dbReference type="Pfam" id="PF11193">
    <property type="entry name" value="DUF2812"/>
    <property type="match status" value="1"/>
</dbReference>
<comment type="caution">
    <text evidence="2">The sequence shown here is derived from an EMBL/GenBank/DDBJ whole genome shotgun (WGS) entry which is preliminary data.</text>
</comment>
<protein>
    <submittedName>
        <fullName evidence="2">DUF2812 domain-containing protein</fullName>
    </submittedName>
</protein>
<keyword evidence="1" id="KW-0472">Membrane</keyword>
<sequence length="115" mass="14138">MKDYGWEYVGTFLEYSYFRRSKDDQQSEDFYTDKESQLDHLNKILWKRFIPICLYVIFYLLVLSGLDPESHFTLALFNIFDSIFWIYLIILVFLIFDYFRLKRKFTGDVDHDQQK</sequence>
<keyword evidence="1" id="KW-1133">Transmembrane helix</keyword>
<reference evidence="2 3" key="1">
    <citation type="submission" date="2020-07" db="EMBL/GenBank/DDBJ databases">
        <title>Facklamia lactis sp. nov., isolated from raw milk.</title>
        <authorList>
            <person name="Doll E.V."/>
            <person name="Huptas C."/>
            <person name="Staib L."/>
            <person name="Wenning M."/>
            <person name="Scherer S."/>
        </authorList>
    </citation>
    <scope>NUCLEOTIDE SEQUENCE [LARGE SCALE GENOMIC DNA]</scope>
    <source>
        <strain evidence="2 3">DSM 111018</strain>
    </source>
</reference>
<keyword evidence="1" id="KW-0812">Transmembrane</keyword>
<feature type="transmembrane region" description="Helical" evidence="1">
    <location>
        <begin position="72"/>
        <end position="96"/>
    </location>
</feature>
<feature type="transmembrane region" description="Helical" evidence="1">
    <location>
        <begin position="49"/>
        <end position="66"/>
    </location>
</feature>
<accession>A0ABS0LPS5</accession>
<evidence type="ECO:0000313" key="3">
    <source>
        <dbReference type="Proteomes" id="UP000721415"/>
    </source>
</evidence>
<evidence type="ECO:0000256" key="1">
    <source>
        <dbReference type="SAM" id="Phobius"/>
    </source>
</evidence>
<evidence type="ECO:0000313" key="2">
    <source>
        <dbReference type="EMBL" id="MBG9986143.1"/>
    </source>
</evidence>
<keyword evidence="3" id="KW-1185">Reference proteome</keyword>
<dbReference type="Proteomes" id="UP000721415">
    <property type="component" value="Unassembled WGS sequence"/>
</dbReference>
<dbReference type="EMBL" id="JACBXQ010000002">
    <property type="protein sequence ID" value="MBG9986143.1"/>
    <property type="molecule type" value="Genomic_DNA"/>
</dbReference>
<gene>
    <name evidence="2" type="ORF">HZY91_04450</name>
</gene>
<organism evidence="2 3">
    <name type="scientific">Facklamia lactis</name>
    <dbReference type="NCBI Taxonomy" id="2749967"/>
    <lineage>
        <taxon>Bacteria</taxon>
        <taxon>Bacillati</taxon>
        <taxon>Bacillota</taxon>
        <taxon>Bacilli</taxon>
        <taxon>Lactobacillales</taxon>
        <taxon>Aerococcaceae</taxon>
        <taxon>Facklamia</taxon>
    </lineage>
</organism>
<proteinExistence type="predicted"/>